<dbReference type="Proteomes" id="UP000807342">
    <property type="component" value="Unassembled WGS sequence"/>
</dbReference>
<evidence type="ECO:0000313" key="2">
    <source>
        <dbReference type="EMBL" id="KAF9440606.1"/>
    </source>
</evidence>
<evidence type="ECO:0000256" key="1">
    <source>
        <dbReference type="SAM" id="MobiDB-lite"/>
    </source>
</evidence>
<organism evidence="2 3">
    <name type="scientific">Macrolepiota fuliginosa MF-IS2</name>
    <dbReference type="NCBI Taxonomy" id="1400762"/>
    <lineage>
        <taxon>Eukaryota</taxon>
        <taxon>Fungi</taxon>
        <taxon>Dikarya</taxon>
        <taxon>Basidiomycota</taxon>
        <taxon>Agaricomycotina</taxon>
        <taxon>Agaricomycetes</taxon>
        <taxon>Agaricomycetidae</taxon>
        <taxon>Agaricales</taxon>
        <taxon>Agaricineae</taxon>
        <taxon>Agaricaceae</taxon>
        <taxon>Macrolepiota</taxon>
    </lineage>
</organism>
<evidence type="ECO:0000313" key="3">
    <source>
        <dbReference type="Proteomes" id="UP000807342"/>
    </source>
</evidence>
<keyword evidence="3" id="KW-1185">Reference proteome</keyword>
<feature type="region of interest" description="Disordered" evidence="1">
    <location>
        <begin position="51"/>
        <end position="111"/>
    </location>
</feature>
<name>A0A9P5WZB0_9AGAR</name>
<proteinExistence type="predicted"/>
<dbReference type="AlphaFoldDB" id="A0A9P5WZB0"/>
<dbReference type="EMBL" id="MU152399">
    <property type="protein sequence ID" value="KAF9440606.1"/>
    <property type="molecule type" value="Genomic_DNA"/>
</dbReference>
<accession>A0A9P5WZB0</accession>
<sequence>MPCTHIHSCINCGNKHATDDHCCPYWWHHFNRSWIWDQAIWDASACKGIPPPPIPNTPHGPKMPLHDCMLHPPQQDTNQPSLPPIHEDNEEDDDEMEPFRLGLDDDYEFHK</sequence>
<dbReference type="OrthoDB" id="2997340at2759"/>
<reference evidence="2" key="1">
    <citation type="submission" date="2020-11" db="EMBL/GenBank/DDBJ databases">
        <authorList>
            <consortium name="DOE Joint Genome Institute"/>
            <person name="Ahrendt S."/>
            <person name="Riley R."/>
            <person name="Andreopoulos W."/>
            <person name="Labutti K."/>
            <person name="Pangilinan J."/>
            <person name="Ruiz-Duenas F.J."/>
            <person name="Barrasa J.M."/>
            <person name="Sanchez-Garcia M."/>
            <person name="Camarero S."/>
            <person name="Miyauchi S."/>
            <person name="Serrano A."/>
            <person name="Linde D."/>
            <person name="Babiker R."/>
            <person name="Drula E."/>
            <person name="Ayuso-Fernandez I."/>
            <person name="Pacheco R."/>
            <person name="Padilla G."/>
            <person name="Ferreira P."/>
            <person name="Barriuso J."/>
            <person name="Kellner H."/>
            <person name="Castanera R."/>
            <person name="Alfaro M."/>
            <person name="Ramirez L."/>
            <person name="Pisabarro A.G."/>
            <person name="Kuo A."/>
            <person name="Tritt A."/>
            <person name="Lipzen A."/>
            <person name="He G."/>
            <person name="Yan M."/>
            <person name="Ng V."/>
            <person name="Cullen D."/>
            <person name="Martin F."/>
            <person name="Rosso M.-N."/>
            <person name="Henrissat B."/>
            <person name="Hibbett D."/>
            <person name="Martinez A.T."/>
            <person name="Grigoriev I.V."/>
        </authorList>
    </citation>
    <scope>NUCLEOTIDE SEQUENCE</scope>
    <source>
        <strain evidence="2">MF-IS2</strain>
    </source>
</reference>
<gene>
    <name evidence="2" type="ORF">P691DRAFT_767528</name>
</gene>
<comment type="caution">
    <text evidence="2">The sequence shown here is derived from an EMBL/GenBank/DDBJ whole genome shotgun (WGS) entry which is preliminary data.</text>
</comment>
<protein>
    <submittedName>
        <fullName evidence="2">Uncharacterized protein</fullName>
    </submittedName>
</protein>